<comment type="caution">
    <text evidence="1">The sequence shown here is derived from an EMBL/GenBank/DDBJ whole genome shotgun (WGS) entry which is preliminary data.</text>
</comment>
<evidence type="ECO:0000313" key="2">
    <source>
        <dbReference type="Proteomes" id="UP000005475"/>
    </source>
</evidence>
<name>A0AAN3D670_BACO1</name>
<reference evidence="2" key="2">
    <citation type="submission" date="2007-04" db="EMBL/GenBank/DDBJ databases">
        <title>Draft genome sequence of Bacteroides ovatus (ATCC 8483).</title>
        <authorList>
            <person name="Sudarsanam P."/>
            <person name="Ley R."/>
            <person name="Guruge J."/>
            <person name="Turnbaugh P.J."/>
            <person name="Mahowald M."/>
            <person name="Liep D."/>
            <person name="Gordon J."/>
        </authorList>
    </citation>
    <scope>NUCLEOTIDE SEQUENCE [LARGE SCALE GENOMIC DNA]</scope>
    <source>
        <strain evidence="2">ATCC 8483 / DSM 1896 / JCM 5824 / BCRC 10623 / CCUG 4943 / NCTC 11153</strain>
    </source>
</reference>
<gene>
    <name evidence="1" type="ORF">BACOVA_04497</name>
</gene>
<evidence type="ECO:0000313" key="1">
    <source>
        <dbReference type="EMBL" id="EDO10116.1"/>
    </source>
</evidence>
<accession>A0AAN3D670</accession>
<dbReference type="EMBL" id="AAXF02000053">
    <property type="protein sequence ID" value="EDO10116.1"/>
    <property type="molecule type" value="Genomic_DNA"/>
</dbReference>
<dbReference type="AlphaFoldDB" id="A0AAN3D670"/>
<dbReference type="Proteomes" id="UP000005475">
    <property type="component" value="Unassembled WGS sequence"/>
</dbReference>
<sequence length="34" mass="4045">MSVCLTLYTFVNNFRLNIGNCFAFLWRVMMRIIG</sequence>
<reference evidence="1 2" key="1">
    <citation type="submission" date="2007-03" db="EMBL/GenBank/DDBJ databases">
        <authorList>
            <person name="Fulton L."/>
            <person name="Clifton S."/>
            <person name="Fulton B."/>
            <person name="Xu J."/>
            <person name="Minx P."/>
            <person name="Pepin K.H."/>
            <person name="Johnson M."/>
            <person name="Thiruvilangam P."/>
            <person name="Bhonagiri V."/>
            <person name="Nash W.E."/>
            <person name="Mardis E.R."/>
            <person name="Wilson R.K."/>
        </authorList>
    </citation>
    <scope>NUCLEOTIDE SEQUENCE [LARGE SCALE GENOMIC DNA]</scope>
    <source>
        <strain evidence="2">ATCC 8483 / DSM 1896 / JCM 5824 / BCRC 10623 / CCUG 4943 / NCTC 11153</strain>
    </source>
</reference>
<protein>
    <submittedName>
        <fullName evidence="1">Uncharacterized protein</fullName>
    </submittedName>
</protein>
<organism evidence="1 2">
    <name type="scientific">Bacteroides ovatus (strain ATCC 8483 / DSM 1896 / JCM 5824 / BCRC 10623 / CCUG 4943 / NCTC 11153)</name>
    <dbReference type="NCBI Taxonomy" id="411476"/>
    <lineage>
        <taxon>Bacteria</taxon>
        <taxon>Pseudomonadati</taxon>
        <taxon>Bacteroidota</taxon>
        <taxon>Bacteroidia</taxon>
        <taxon>Bacteroidales</taxon>
        <taxon>Bacteroidaceae</taxon>
        <taxon>Bacteroides</taxon>
    </lineage>
</organism>
<proteinExistence type="predicted"/>